<proteinExistence type="predicted"/>
<dbReference type="EMBL" id="HBGA01042212">
    <property type="protein sequence ID" value="CAD9004273.1"/>
    <property type="molecule type" value="Transcribed_RNA"/>
</dbReference>
<organism evidence="1">
    <name type="scientific">Eutreptiella gymnastica</name>
    <dbReference type="NCBI Taxonomy" id="73025"/>
    <lineage>
        <taxon>Eukaryota</taxon>
        <taxon>Discoba</taxon>
        <taxon>Euglenozoa</taxon>
        <taxon>Euglenida</taxon>
        <taxon>Spirocuta</taxon>
        <taxon>Euglenophyceae</taxon>
        <taxon>Eutreptiales</taxon>
        <taxon>Eutreptiaceae</taxon>
        <taxon>Eutreptiella</taxon>
    </lineage>
</organism>
<dbReference type="AlphaFoldDB" id="A0A7S1N8P7"/>
<accession>A0A7S1N8P7</accession>
<evidence type="ECO:0000313" key="1">
    <source>
        <dbReference type="EMBL" id="CAD9004273.1"/>
    </source>
</evidence>
<reference evidence="1" key="1">
    <citation type="submission" date="2021-01" db="EMBL/GenBank/DDBJ databases">
        <authorList>
            <person name="Corre E."/>
            <person name="Pelletier E."/>
            <person name="Niang G."/>
            <person name="Scheremetjew M."/>
            <person name="Finn R."/>
            <person name="Kale V."/>
            <person name="Holt S."/>
            <person name="Cochrane G."/>
            <person name="Meng A."/>
            <person name="Brown T."/>
            <person name="Cohen L."/>
        </authorList>
    </citation>
    <scope>NUCLEOTIDE SEQUENCE</scope>
    <source>
        <strain evidence="1">NIES-381</strain>
    </source>
</reference>
<protein>
    <submittedName>
        <fullName evidence="1">Uncharacterized protein</fullName>
    </submittedName>
</protein>
<name>A0A7S1N8P7_9EUGL</name>
<gene>
    <name evidence="1" type="ORF">EGYM00392_LOCUS15358</name>
</gene>
<sequence>MVAVQVWRLGGNPLLGVKRGKFHFSRRFSFLHDRWGRGGYSMDDGIPLAEVYQKEKGGTVCTLPVSCRLDRLASTGIRSKFGWVPASPPSPLPLCLKGDASISGPGGS</sequence>